<accession>A0ABQ6GQK1</accession>
<proteinExistence type="inferred from homology"/>
<comment type="similarity">
    <text evidence="6 7">Belongs to the FliO/MopB family.</text>
</comment>
<reference evidence="8 9" key="1">
    <citation type="submission" date="2023-03" db="EMBL/GenBank/DDBJ databases">
        <title>Draft genome sequence of Thalassotalea insulae KCTC 62186T.</title>
        <authorList>
            <person name="Sawabe T."/>
        </authorList>
    </citation>
    <scope>NUCLEOTIDE SEQUENCE [LARGE SCALE GENOMIC DNA]</scope>
    <source>
        <strain evidence="8 9">KCTC 62186</strain>
    </source>
</reference>
<keyword evidence="3 7" id="KW-1133">Transmembrane helix</keyword>
<dbReference type="EMBL" id="BSST01000001">
    <property type="protein sequence ID" value="GLX77614.1"/>
    <property type="molecule type" value="Genomic_DNA"/>
</dbReference>
<dbReference type="PANTHER" id="PTHR38766">
    <property type="entry name" value="FLAGELLAR PROTEIN FLIO"/>
    <property type="match status" value="1"/>
</dbReference>
<dbReference type="RefSeq" id="WP_284243484.1">
    <property type="nucleotide sequence ID" value="NZ_BSST01000001.1"/>
</dbReference>
<evidence type="ECO:0000256" key="1">
    <source>
        <dbReference type="ARBA" id="ARBA00022475"/>
    </source>
</evidence>
<sequence>MTLRNLVLLIVTFFSCVSLGQEETVQVGKHANVNLDAMSMIMSLLMVLVLIIVSAWLLKKFNLTNHSVAGMKVIASLPLGTKEKLVVVQVGEQQLLLAVSQQQVSLIKTLEQPLDIAMPVTQEFNQTVSRFFNKSRQDK</sequence>
<keyword evidence="2 7" id="KW-0812">Transmembrane</keyword>
<keyword evidence="8" id="KW-0966">Cell projection</keyword>
<evidence type="ECO:0000256" key="2">
    <source>
        <dbReference type="ARBA" id="ARBA00022692"/>
    </source>
</evidence>
<keyword evidence="8" id="KW-0282">Flagellum</keyword>
<evidence type="ECO:0000256" key="4">
    <source>
        <dbReference type="ARBA" id="ARBA00023136"/>
    </source>
</evidence>
<keyword evidence="1 7" id="KW-1003">Cell membrane</keyword>
<protein>
    <recommendedName>
        <fullName evidence="7">Flagellar protein</fullName>
    </recommendedName>
</protein>
<keyword evidence="5 7" id="KW-0975">Bacterial flagellum</keyword>
<comment type="caution">
    <text evidence="8">The sequence shown here is derived from an EMBL/GenBank/DDBJ whole genome shotgun (WGS) entry which is preliminary data.</text>
</comment>
<dbReference type="InterPro" id="IPR022781">
    <property type="entry name" value="Flagellar_biosynth_FliO"/>
</dbReference>
<evidence type="ECO:0000256" key="7">
    <source>
        <dbReference type="RuleBase" id="RU362064"/>
    </source>
</evidence>
<dbReference type="NCBIfam" id="TIGR03500">
    <property type="entry name" value="FliO_TIGR"/>
    <property type="match status" value="1"/>
</dbReference>
<dbReference type="Proteomes" id="UP001157186">
    <property type="component" value="Unassembled WGS sequence"/>
</dbReference>
<keyword evidence="9" id="KW-1185">Reference proteome</keyword>
<gene>
    <name evidence="8" type="primary">fliO</name>
    <name evidence="8" type="ORF">tinsulaeT_09540</name>
</gene>
<evidence type="ECO:0000313" key="9">
    <source>
        <dbReference type="Proteomes" id="UP001157186"/>
    </source>
</evidence>
<organism evidence="8 9">
    <name type="scientific">Thalassotalea insulae</name>
    <dbReference type="NCBI Taxonomy" id="2056778"/>
    <lineage>
        <taxon>Bacteria</taxon>
        <taxon>Pseudomonadati</taxon>
        <taxon>Pseudomonadota</taxon>
        <taxon>Gammaproteobacteria</taxon>
        <taxon>Alteromonadales</taxon>
        <taxon>Colwelliaceae</taxon>
        <taxon>Thalassotalea</taxon>
    </lineage>
</organism>
<evidence type="ECO:0000256" key="5">
    <source>
        <dbReference type="ARBA" id="ARBA00023143"/>
    </source>
</evidence>
<comment type="subcellular location">
    <subcellularLocation>
        <location evidence="7">Cell membrane</location>
    </subcellularLocation>
    <subcellularLocation>
        <location evidence="7">Bacterial flagellum basal body</location>
    </subcellularLocation>
</comment>
<evidence type="ECO:0000256" key="3">
    <source>
        <dbReference type="ARBA" id="ARBA00022989"/>
    </source>
</evidence>
<dbReference type="InterPro" id="IPR052205">
    <property type="entry name" value="FliO/MopB"/>
</dbReference>
<keyword evidence="8" id="KW-0969">Cilium</keyword>
<feature type="transmembrane region" description="Helical" evidence="7">
    <location>
        <begin position="38"/>
        <end position="58"/>
    </location>
</feature>
<evidence type="ECO:0000313" key="8">
    <source>
        <dbReference type="EMBL" id="GLX77614.1"/>
    </source>
</evidence>
<keyword evidence="4 7" id="KW-0472">Membrane</keyword>
<dbReference type="PANTHER" id="PTHR38766:SF1">
    <property type="entry name" value="FLAGELLAR PROTEIN FLIO"/>
    <property type="match status" value="1"/>
</dbReference>
<evidence type="ECO:0000256" key="6">
    <source>
        <dbReference type="ARBA" id="ARBA00037937"/>
    </source>
</evidence>
<dbReference type="PROSITE" id="PS51257">
    <property type="entry name" value="PROKAR_LIPOPROTEIN"/>
    <property type="match status" value="1"/>
</dbReference>
<dbReference type="Pfam" id="PF04347">
    <property type="entry name" value="FliO"/>
    <property type="match status" value="1"/>
</dbReference>
<name>A0ABQ6GQK1_9GAMM</name>